<reference evidence="3 4" key="1">
    <citation type="submission" date="2020-08" db="EMBL/GenBank/DDBJ databases">
        <title>Genomic Encyclopedia of Type Strains, Phase III (KMG-III): the genomes of soil and plant-associated and newly described type strains.</title>
        <authorList>
            <person name="Whitman W."/>
        </authorList>
    </citation>
    <scope>NUCLEOTIDE SEQUENCE [LARGE SCALE GENOMIC DNA]</scope>
    <source>
        <strain evidence="3 4">CECT 7247</strain>
    </source>
</reference>
<gene>
    <name evidence="3" type="ORF">FHS28_004278</name>
</gene>
<proteinExistence type="predicted"/>
<dbReference type="Pfam" id="PF19291">
    <property type="entry name" value="TREH_N"/>
    <property type="match status" value="1"/>
</dbReference>
<dbReference type="PANTHER" id="PTHR31616">
    <property type="entry name" value="TREHALASE"/>
    <property type="match status" value="1"/>
</dbReference>
<dbReference type="RefSeq" id="WP_088453879.1">
    <property type="nucleotide sequence ID" value="NZ_JACHXO010000009.1"/>
</dbReference>
<comment type="caution">
    <text evidence="3">The sequence shown here is derived from an EMBL/GenBank/DDBJ whole genome shotgun (WGS) entry which is preliminary data.</text>
</comment>
<dbReference type="InterPro" id="IPR012341">
    <property type="entry name" value="6hp_glycosidase-like_sf"/>
</dbReference>
<dbReference type="Pfam" id="PF00723">
    <property type="entry name" value="Glyco_hydro_15"/>
    <property type="match status" value="1"/>
</dbReference>
<dbReference type="PANTHER" id="PTHR31616:SF0">
    <property type="entry name" value="GLUCAN 1,4-ALPHA-GLUCOSIDASE"/>
    <property type="match status" value="1"/>
</dbReference>
<evidence type="ECO:0000313" key="4">
    <source>
        <dbReference type="Proteomes" id="UP000574369"/>
    </source>
</evidence>
<dbReference type="Gene3D" id="1.50.10.10">
    <property type="match status" value="1"/>
</dbReference>
<dbReference type="EMBL" id="JACHXO010000009">
    <property type="protein sequence ID" value="MBB3196853.1"/>
    <property type="molecule type" value="Genomic_DNA"/>
</dbReference>
<accession>A0ABR6GXM0</accession>
<dbReference type="InterPro" id="IPR008928">
    <property type="entry name" value="6-hairpin_glycosidase_sf"/>
</dbReference>
<dbReference type="Proteomes" id="UP000574369">
    <property type="component" value="Unassembled WGS sequence"/>
</dbReference>
<organism evidence="3 4">
    <name type="scientific">Roseateles terrae</name>
    <dbReference type="NCBI Taxonomy" id="431060"/>
    <lineage>
        <taxon>Bacteria</taxon>
        <taxon>Pseudomonadati</taxon>
        <taxon>Pseudomonadota</taxon>
        <taxon>Betaproteobacteria</taxon>
        <taxon>Burkholderiales</taxon>
        <taxon>Sphaerotilaceae</taxon>
        <taxon>Roseateles</taxon>
    </lineage>
</organism>
<dbReference type="InterPro" id="IPR045582">
    <property type="entry name" value="Trehalase-like_N"/>
</dbReference>
<evidence type="ECO:0000259" key="1">
    <source>
        <dbReference type="Pfam" id="PF00723"/>
    </source>
</evidence>
<feature type="domain" description="Trehalase-like N-terminal" evidence="2">
    <location>
        <begin position="4"/>
        <end position="158"/>
    </location>
</feature>
<feature type="domain" description="GH15-like" evidence="1">
    <location>
        <begin position="226"/>
        <end position="596"/>
    </location>
</feature>
<dbReference type="SUPFAM" id="SSF48208">
    <property type="entry name" value="Six-hairpin glycosidases"/>
    <property type="match status" value="1"/>
</dbReference>
<keyword evidence="4" id="KW-1185">Reference proteome</keyword>
<name>A0ABR6GXM0_9BURK</name>
<protein>
    <submittedName>
        <fullName evidence="3">GH15 family glucan-1,4-alpha-glucosidase</fullName>
    </submittedName>
</protein>
<sequence>MSYPDIESHGVIGNLRTTALVCSDGTVNFFCFPRFDSPSVFLSLLDDERGGHFSIRPADGAPMRSRQRYLPETNVLVTRYMGDAGMVEVTDYMPVGDDGPRSALVRRVRCVRGQADFRVRCEPRFDYARADSQATLNATGDIATFTVDGEGGPMRLRSTVPMTLDDHAVCVSLSLKAGDDVGFVLECVKEQPSGDDLNAFLHSSFEQTVKFWERWSQKSVYKGRWREVVQRSALALKLLTSARHGAIIGAATFGLPEQIGGERNWDYRYCWIRDAAFTVYALMRLGYTEEADHFIEWTKGRADEENTEHQPQVLYAVDGAAIDTEIELTHLAGYRDSRPVRIGNAAAHQLQLDVVGELVDAMYLADKHGEAPSIDIWTRLAGRIDWLCEHWDQPEDGIWEMRGERRDFLSGRLMSWVALDRALRMSRRYARPAPVVRWVETRDAIASQILDEFWHEGKQAFVQYRGSDRLDAVVLLMPMVKFISSSDPRWQSTLDAVGRELAVDGLVARYVTVNEGGAENLDGLQGQEGSFTACSFWYVECLARAGRVDEARLYFDKLLTYANHLGLYAEEIGLGGEHLGNFPQALTHLALISAAYALDRAIDGRKPSW</sequence>
<dbReference type="InterPro" id="IPR011613">
    <property type="entry name" value="GH15-like"/>
</dbReference>
<evidence type="ECO:0000259" key="2">
    <source>
        <dbReference type="Pfam" id="PF19291"/>
    </source>
</evidence>
<evidence type="ECO:0000313" key="3">
    <source>
        <dbReference type="EMBL" id="MBB3196853.1"/>
    </source>
</evidence>